<keyword evidence="3" id="KW-0472">Membrane</keyword>
<evidence type="ECO:0000313" key="4">
    <source>
        <dbReference type="EMBL" id="KAB7495761.1"/>
    </source>
</evidence>
<keyword evidence="1" id="KW-0560">Oxidoreductase</keyword>
<keyword evidence="3" id="KW-0812">Transmembrane</keyword>
<dbReference type="PRINTS" id="PR00080">
    <property type="entry name" value="SDRFAMILY"/>
</dbReference>
<dbReference type="InterPro" id="IPR036291">
    <property type="entry name" value="NAD(P)-bd_dom_sf"/>
</dbReference>
<dbReference type="Gene3D" id="3.40.50.720">
    <property type="entry name" value="NAD(P)-binding Rossmann-like Domain"/>
    <property type="match status" value="3"/>
</dbReference>
<accession>A0A5N5SNW2</accession>
<dbReference type="PANTHER" id="PTHR43157:SF31">
    <property type="entry name" value="PHOSPHATIDYLINOSITOL-GLYCAN BIOSYNTHESIS CLASS F PROTEIN"/>
    <property type="match status" value="1"/>
</dbReference>
<dbReference type="AlphaFoldDB" id="A0A5N5SNW2"/>
<dbReference type="PANTHER" id="PTHR43157">
    <property type="entry name" value="PHOSPHATIDYLINOSITOL-GLYCAN BIOSYNTHESIS CLASS F PROTEIN-RELATED"/>
    <property type="match status" value="1"/>
</dbReference>
<evidence type="ECO:0000313" key="5">
    <source>
        <dbReference type="Proteomes" id="UP000326759"/>
    </source>
</evidence>
<keyword evidence="5" id="KW-1185">Reference proteome</keyword>
<name>A0A5N5SNW2_9CRUS</name>
<organism evidence="4 5">
    <name type="scientific">Armadillidium nasatum</name>
    <dbReference type="NCBI Taxonomy" id="96803"/>
    <lineage>
        <taxon>Eukaryota</taxon>
        <taxon>Metazoa</taxon>
        <taxon>Ecdysozoa</taxon>
        <taxon>Arthropoda</taxon>
        <taxon>Crustacea</taxon>
        <taxon>Multicrustacea</taxon>
        <taxon>Malacostraca</taxon>
        <taxon>Eumalacostraca</taxon>
        <taxon>Peracarida</taxon>
        <taxon>Isopoda</taxon>
        <taxon>Oniscidea</taxon>
        <taxon>Crinocheta</taxon>
        <taxon>Armadillidiidae</taxon>
        <taxon>Armadillidium</taxon>
    </lineage>
</organism>
<dbReference type="SUPFAM" id="SSF51735">
    <property type="entry name" value="NAD(P)-binding Rossmann-fold domains"/>
    <property type="match status" value="2"/>
</dbReference>
<evidence type="ECO:0000256" key="3">
    <source>
        <dbReference type="SAM" id="Phobius"/>
    </source>
</evidence>
<feature type="transmembrane region" description="Helical" evidence="3">
    <location>
        <begin position="5"/>
        <end position="23"/>
    </location>
</feature>
<evidence type="ECO:0000256" key="2">
    <source>
        <dbReference type="RuleBase" id="RU000363"/>
    </source>
</evidence>
<keyword evidence="3" id="KW-1133">Transmembrane helix</keyword>
<sequence>MLQILFYILIGIFSLIFLAGFIYKKISGVCTCKNQLHGKTVIVTGASAGIGKEAAFDFAQRGARVILACRNLEKAGKIKDWIVSSTGNKNVICRHLELSDMDSVRKFAKEIIQREKKIDILVNNAGMFASTRQLSKQGHELTLATNHYGPFLLTILLLDSIVKSAPSRIINVSSLNHKLPGLEIDDLHFKNRNYGSITAYSQTKLCNVLFTNELARRLAQKGIKNVTVNSLHPGVVKTEITSKDASFWLWLSSLVFHLASKSEKLGAQTTIHLAVSNEGGKVSGEYFVDCKEAAFDFAQRGARVILACRNLEKAGKIKDWIASSTGNKNVICRHLELSDLDSVRKFAKETIEKEKRIDVLVNNAGMASDIIVKSSPSRIINVSSVNHKMPGLQIDDLHFKKRKYGTIPAYSQTKLCNVLFTNELARRLAQKDCDSKQLHPGVVKYRYNGQITFRVVSEKLGAQTTIHLAVAPTSRESKR</sequence>
<dbReference type="CDD" id="cd05327">
    <property type="entry name" value="retinol-DH_like_SDR_c_like"/>
    <property type="match status" value="1"/>
</dbReference>
<dbReference type="GO" id="GO:0016491">
    <property type="term" value="F:oxidoreductase activity"/>
    <property type="evidence" value="ECO:0007669"/>
    <property type="project" value="UniProtKB-KW"/>
</dbReference>
<dbReference type="PRINTS" id="PR00081">
    <property type="entry name" value="GDHRDH"/>
</dbReference>
<reference evidence="4 5" key="1">
    <citation type="journal article" date="2019" name="PLoS Biol.">
        <title>Sex chromosomes control vertical transmission of feminizing Wolbachia symbionts in an isopod.</title>
        <authorList>
            <person name="Becking T."/>
            <person name="Chebbi M.A."/>
            <person name="Giraud I."/>
            <person name="Moumen B."/>
            <person name="Laverre T."/>
            <person name="Caubet Y."/>
            <person name="Peccoud J."/>
            <person name="Gilbert C."/>
            <person name="Cordaux R."/>
        </authorList>
    </citation>
    <scope>NUCLEOTIDE SEQUENCE [LARGE SCALE GENOMIC DNA]</scope>
    <source>
        <strain evidence="4">ANa2</strain>
        <tissue evidence="4">Whole body excluding digestive tract and cuticle</tissue>
    </source>
</reference>
<evidence type="ECO:0000256" key="1">
    <source>
        <dbReference type="ARBA" id="ARBA00023002"/>
    </source>
</evidence>
<gene>
    <name evidence="4" type="ORF">Anas_10345</name>
</gene>
<dbReference type="Pfam" id="PF00106">
    <property type="entry name" value="adh_short"/>
    <property type="match status" value="2"/>
</dbReference>
<dbReference type="InterPro" id="IPR002347">
    <property type="entry name" value="SDR_fam"/>
</dbReference>
<comment type="similarity">
    <text evidence="2">Belongs to the short-chain dehydrogenases/reductases (SDR) family.</text>
</comment>
<proteinExistence type="inferred from homology"/>
<dbReference type="EMBL" id="SEYY01022151">
    <property type="protein sequence ID" value="KAB7495761.1"/>
    <property type="molecule type" value="Genomic_DNA"/>
</dbReference>
<dbReference type="OrthoDB" id="191139at2759"/>
<dbReference type="Proteomes" id="UP000326759">
    <property type="component" value="Unassembled WGS sequence"/>
</dbReference>
<protein>
    <submittedName>
        <fullName evidence="4">Retinol dehydrogenase 13</fullName>
    </submittedName>
</protein>
<comment type="caution">
    <text evidence="4">The sequence shown here is derived from an EMBL/GenBank/DDBJ whole genome shotgun (WGS) entry which is preliminary data.</text>
</comment>